<dbReference type="Proteomes" id="UP000244741">
    <property type="component" value="Segment"/>
</dbReference>
<dbReference type="InterPro" id="IPR029045">
    <property type="entry name" value="ClpP/crotonase-like_dom_sf"/>
</dbReference>
<reference evidence="1 2" key="1">
    <citation type="submission" date="2017-12" db="EMBL/GenBank/DDBJ databases">
        <title>Genomic characterization of T5-related Aeromonas hydrophila phages AhSzq-1 and AhSzw-1 and proposal to be two new species.</title>
        <authorList>
            <person name="Chen L."/>
            <person name="Yuan S."/>
            <person name="Ma Y."/>
        </authorList>
    </citation>
    <scope>NUCLEOTIDE SEQUENCE [LARGE SCALE GENOMIC DNA]</scope>
    <source>
        <strain evidence="1">Seawater</strain>
    </source>
</reference>
<keyword evidence="1" id="KW-0645">Protease</keyword>
<dbReference type="SUPFAM" id="SSF52096">
    <property type="entry name" value="ClpP/crotonase"/>
    <property type="match status" value="1"/>
</dbReference>
<organism evidence="1 2">
    <name type="scientific">Aeromonas phage AhSzq-1</name>
    <dbReference type="NCBI Taxonomy" id="2138298"/>
    <lineage>
        <taxon>Viruses</taxon>
        <taxon>Duplodnaviria</taxon>
        <taxon>Heunggongvirae</taxon>
        <taxon>Uroviricota</taxon>
        <taxon>Caudoviricetes</taxon>
        <taxon>Demerecviridae</taxon>
        <taxon>Shenzhenvirus</taxon>
        <taxon>Shenzhenvirus AhSzq1</taxon>
    </lineage>
</organism>
<gene>
    <name evidence="1" type="ORF">AhSzq1_51</name>
</gene>
<protein>
    <submittedName>
        <fullName evidence="1">ATP-dependent Clp protease proteolytic subunit</fullName>
    </submittedName>
</protein>
<dbReference type="GO" id="GO:0006508">
    <property type="term" value="P:proteolysis"/>
    <property type="evidence" value="ECO:0007669"/>
    <property type="project" value="UniProtKB-KW"/>
</dbReference>
<keyword evidence="1" id="KW-0378">Hydrolase</keyword>
<sequence>MKKLNNDQQQYALVSPETIPSVIITASQDPQRVGVTNYRAYMPSALEDYQPLVPLLDTLYAAGSQDTVSIVLNGDGGYVTTASHLSSAIARSQAVVITEAYGRASSAHTLTMLCGDVILPVRNTIIMSHNMSMGSVGSGEEPIKHVQASLDWCYALFEEYQLPFLSKEEISQIFSTNATIWLPDEQDINNRIFTTMWARAVIGALKEEAYGVWIQFVQAGAYENCELVHIDTVKEMVLSVDLEDEEAEHIYAVMAKHGLFGEYDNPLDYLQSLE</sequence>
<name>A0A2R4ALL4_9CAUD</name>
<dbReference type="Gene3D" id="3.90.226.10">
    <property type="entry name" value="2-enoyl-CoA Hydratase, Chain A, domain 1"/>
    <property type="match status" value="1"/>
</dbReference>
<dbReference type="EMBL" id="MG676224">
    <property type="protein sequence ID" value="AVR75944.1"/>
    <property type="molecule type" value="Genomic_DNA"/>
</dbReference>
<proteinExistence type="predicted"/>
<accession>A0A2R4ALL4</accession>
<dbReference type="GO" id="GO:0008233">
    <property type="term" value="F:peptidase activity"/>
    <property type="evidence" value="ECO:0007669"/>
    <property type="project" value="UniProtKB-KW"/>
</dbReference>
<evidence type="ECO:0000313" key="1">
    <source>
        <dbReference type="EMBL" id="AVR75944.1"/>
    </source>
</evidence>
<evidence type="ECO:0000313" key="2">
    <source>
        <dbReference type="Proteomes" id="UP000244741"/>
    </source>
</evidence>
<keyword evidence="2" id="KW-1185">Reference proteome</keyword>